<dbReference type="InterPro" id="IPR004875">
    <property type="entry name" value="DDE_SF_endonuclease_dom"/>
</dbReference>
<dbReference type="GO" id="GO:0003676">
    <property type="term" value="F:nucleic acid binding"/>
    <property type="evidence" value="ECO:0007669"/>
    <property type="project" value="InterPro"/>
</dbReference>
<keyword evidence="3" id="KW-1185">Reference proteome</keyword>
<protein>
    <recommendedName>
        <fullName evidence="1">DDE-1 domain-containing protein</fullName>
    </recommendedName>
</protein>
<feature type="domain" description="DDE-1" evidence="1">
    <location>
        <begin position="12"/>
        <end position="81"/>
    </location>
</feature>
<proteinExistence type="predicted"/>
<name>A0A0J7YN05_BETVV</name>
<evidence type="ECO:0000313" key="2">
    <source>
        <dbReference type="EMBL" id="KMS64956.1"/>
    </source>
</evidence>
<reference evidence="2 3" key="1">
    <citation type="journal article" date="2014" name="Nature">
        <title>The genome of the recently domesticated crop plant sugar beet (Beta vulgaris).</title>
        <authorList>
            <person name="Dohm J.C."/>
            <person name="Minoche A.E."/>
            <person name="Holtgrawe D."/>
            <person name="Capella-Gutierrez S."/>
            <person name="Zakrzewski F."/>
            <person name="Tafer H."/>
            <person name="Rupp O."/>
            <person name="Sorensen T.R."/>
            <person name="Stracke R."/>
            <person name="Reinhardt R."/>
            <person name="Goesmann A."/>
            <person name="Kraft T."/>
            <person name="Schulz B."/>
            <person name="Stadler P.F."/>
            <person name="Schmidt T."/>
            <person name="Gabaldon T."/>
            <person name="Lehrach H."/>
            <person name="Weisshaar B."/>
            <person name="Himmelbauer H."/>
        </authorList>
    </citation>
    <scope>NUCLEOTIDE SEQUENCE [LARGE SCALE GENOMIC DNA]</scope>
    <source>
        <tissue evidence="2">Taproot</tissue>
    </source>
</reference>
<dbReference type="EMBL" id="KQ117773">
    <property type="protein sequence ID" value="KMS64956.1"/>
    <property type="molecule type" value="Genomic_DNA"/>
</dbReference>
<gene>
    <name evidence="2" type="ORF">BVRB_040910</name>
</gene>
<feature type="non-terminal residue" evidence="2">
    <location>
        <position position="1"/>
    </location>
</feature>
<dbReference type="OrthoDB" id="1662611at2759"/>
<dbReference type="AlphaFoldDB" id="A0A0J7YN05"/>
<dbReference type="Proteomes" id="UP000035740">
    <property type="component" value="Unassembled WGS sequence"/>
</dbReference>
<accession>A0A0J7YN05</accession>
<dbReference type="Pfam" id="PF03184">
    <property type="entry name" value="DDE_1"/>
    <property type="match status" value="1"/>
</dbReference>
<feature type="non-terminal residue" evidence="2">
    <location>
        <position position="106"/>
    </location>
</feature>
<sequence length="106" mass="11937">AGSHKRYGSIPPPNTTSRIQPMDAGIIAAFKKRYRSFQLGNALDRDLANETDIYKVDILKAMRWCRDAWKMVTPLTIANCWNHTGLMDAPVEEDSIVEIDDVDATL</sequence>
<organism evidence="2 3">
    <name type="scientific">Beta vulgaris subsp. vulgaris</name>
    <name type="common">Beet</name>
    <dbReference type="NCBI Taxonomy" id="3555"/>
    <lineage>
        <taxon>Eukaryota</taxon>
        <taxon>Viridiplantae</taxon>
        <taxon>Streptophyta</taxon>
        <taxon>Embryophyta</taxon>
        <taxon>Tracheophyta</taxon>
        <taxon>Spermatophyta</taxon>
        <taxon>Magnoliopsida</taxon>
        <taxon>eudicotyledons</taxon>
        <taxon>Gunneridae</taxon>
        <taxon>Pentapetalae</taxon>
        <taxon>Caryophyllales</taxon>
        <taxon>Chenopodiaceae</taxon>
        <taxon>Betoideae</taxon>
        <taxon>Beta</taxon>
    </lineage>
</organism>
<evidence type="ECO:0000313" key="3">
    <source>
        <dbReference type="Proteomes" id="UP000035740"/>
    </source>
</evidence>
<evidence type="ECO:0000259" key="1">
    <source>
        <dbReference type="Pfam" id="PF03184"/>
    </source>
</evidence>